<dbReference type="EMBL" id="CP049863">
    <property type="protein sequence ID" value="QIK64157.1"/>
    <property type="molecule type" value="Genomic_DNA"/>
</dbReference>
<feature type="region of interest" description="Disordered" evidence="1">
    <location>
        <begin position="298"/>
        <end position="335"/>
    </location>
</feature>
<dbReference type="Pfam" id="PF06152">
    <property type="entry name" value="Phage_min_cap2"/>
    <property type="match status" value="1"/>
</dbReference>
<accession>A0A6G7XIF6</accession>
<gene>
    <name evidence="2" type="ORF">G7068_13825</name>
</gene>
<dbReference type="AlphaFoldDB" id="A0A6G7XIF6"/>
<reference evidence="2 3" key="1">
    <citation type="submission" date="2020-03" db="EMBL/GenBank/DDBJ databases">
        <title>Leucobacter sp. nov., isolated from beetles.</title>
        <authorList>
            <person name="Hyun D.-W."/>
            <person name="Bae J.-W."/>
        </authorList>
    </citation>
    <scope>NUCLEOTIDE SEQUENCE [LARGE SCALE GENOMIC DNA]</scope>
    <source>
        <strain evidence="2 3">HDW9C</strain>
    </source>
</reference>
<sequence>MAEQWPGDSPQAWIDDIGHAIAERYRRIEEALEGTLRRLAEQHLDAPDDTIARYNAIRELREQAERLVKQVNPDELARWATEEAASGASAEIARVLLDFPAYAARGVTQVTALTAGGAYAVAAVELDLRDSLRALNARILRAPVDAYKPMTSKHVGSLLTGMTTSQALHRRILDEYLADGITGFIDKVDRRWTIGAYSEMATRTAAARAWRDQSVASMTAAGITTFTPVIGVSACSACGAWAGKIVTDGGPTGKLTVPHAITGEPTEITVDGTLDEMRASGWGHPNCRCVLVPGLPGGPDPTQYTTHDPQAQQDRERLRELERDVRSAKRDGDPDEIGAAQAALRAHVRDTGLIRREFREQLPFADGGTKNPRGNTKPTPPKSRERMTWGERQRALGFPTGAGWDLDPHEIEFYERFTDSGHSVKLLAKSLDGKPTNDFIWRSNGAIQVEVKKTKNKNSSIVDRISKAVTSAWENHGFVKDRFIIDLQDFPASPGLLNQLGKYNDHRTPERRIRELWVFSRGILHRVVLKTEK</sequence>
<organism evidence="2 3">
    <name type="scientific">Leucobacter viscericola</name>
    <dbReference type="NCBI Taxonomy" id="2714935"/>
    <lineage>
        <taxon>Bacteria</taxon>
        <taxon>Bacillati</taxon>
        <taxon>Actinomycetota</taxon>
        <taxon>Actinomycetes</taxon>
        <taxon>Micrococcales</taxon>
        <taxon>Microbacteriaceae</taxon>
        <taxon>Leucobacter</taxon>
    </lineage>
</organism>
<dbReference type="KEGG" id="lvi:G7068_13825"/>
<dbReference type="Proteomes" id="UP000502677">
    <property type="component" value="Chromosome"/>
</dbReference>
<dbReference type="InterPro" id="IPR009319">
    <property type="entry name" value="Phage_A118_VSP1"/>
</dbReference>
<evidence type="ECO:0000256" key="1">
    <source>
        <dbReference type="SAM" id="MobiDB-lite"/>
    </source>
</evidence>
<evidence type="ECO:0000313" key="3">
    <source>
        <dbReference type="Proteomes" id="UP000502677"/>
    </source>
</evidence>
<proteinExistence type="predicted"/>
<keyword evidence="3" id="KW-1185">Reference proteome</keyword>
<dbReference type="RefSeq" id="WP_166292494.1">
    <property type="nucleotide sequence ID" value="NZ_CP049863.1"/>
</dbReference>
<feature type="compositionally biased region" description="Polar residues" evidence="1">
    <location>
        <begin position="302"/>
        <end position="312"/>
    </location>
</feature>
<name>A0A6G7XIF6_9MICO</name>
<protein>
    <recommendedName>
        <fullName evidence="4">Phage minor capsid protein 2</fullName>
    </recommendedName>
</protein>
<dbReference type="GO" id="GO:0005198">
    <property type="term" value="F:structural molecule activity"/>
    <property type="evidence" value="ECO:0007669"/>
    <property type="project" value="InterPro"/>
</dbReference>
<evidence type="ECO:0000313" key="2">
    <source>
        <dbReference type="EMBL" id="QIK64157.1"/>
    </source>
</evidence>
<feature type="region of interest" description="Disordered" evidence="1">
    <location>
        <begin position="361"/>
        <end position="385"/>
    </location>
</feature>
<evidence type="ECO:0008006" key="4">
    <source>
        <dbReference type="Google" id="ProtNLM"/>
    </source>
</evidence>
<feature type="compositionally biased region" description="Basic and acidic residues" evidence="1">
    <location>
        <begin position="313"/>
        <end position="332"/>
    </location>
</feature>